<name>A0AAU7CW38_9BACT</name>
<gene>
    <name evidence="3" type="ORF">P4G45_12645</name>
    <name evidence="4" type="ORF">P8936_13060</name>
</gene>
<sequence>MKLNKRILLAIPCLVAFIAVTGSAHASTFSGTIFENSTSYPNSLPATTSGLTPSATFSVDGINFNSNNGAGDYTIAGFLTSGGNTVTNQSASFAGIAGDTLNNSIMEFTGYTNLVAGQTYNVIHDDGAILYINGVQVFNAGAPTAAETSNFVASATGTFAVDLLYAEVNGAPAVLTSDLVATTPEPSSFILLGSGLIGVAGLVRRRMGV</sequence>
<feature type="signal peptide" evidence="1">
    <location>
        <begin position="1"/>
        <end position="26"/>
    </location>
</feature>
<accession>A0AAU7D5I9</accession>
<proteinExistence type="predicted"/>
<dbReference type="NCBIfam" id="TIGR02595">
    <property type="entry name" value="PEP_CTERM"/>
    <property type="match status" value="1"/>
</dbReference>
<protein>
    <submittedName>
        <fullName evidence="3">PEP-CTERM sorting domain-containing protein</fullName>
    </submittedName>
</protein>
<dbReference type="EMBL" id="CP121194">
    <property type="protein sequence ID" value="XBH09327.1"/>
    <property type="molecule type" value="Genomic_DNA"/>
</dbReference>
<accession>A0AAU7CW38</accession>
<dbReference type="InterPro" id="IPR013424">
    <property type="entry name" value="Ice-binding_C"/>
</dbReference>
<dbReference type="Pfam" id="PF07589">
    <property type="entry name" value="PEP-CTERM"/>
    <property type="match status" value="1"/>
</dbReference>
<feature type="chain" id="PRO_5043288389" evidence="1">
    <location>
        <begin position="27"/>
        <end position="209"/>
    </location>
</feature>
<evidence type="ECO:0000259" key="2">
    <source>
        <dbReference type="Pfam" id="PF07589"/>
    </source>
</evidence>
<organism evidence="3">
    <name type="scientific">Edaphobacter paludis</name>
    <dbReference type="NCBI Taxonomy" id="3035702"/>
    <lineage>
        <taxon>Bacteria</taxon>
        <taxon>Pseudomonadati</taxon>
        <taxon>Acidobacteriota</taxon>
        <taxon>Terriglobia</taxon>
        <taxon>Terriglobales</taxon>
        <taxon>Acidobacteriaceae</taxon>
        <taxon>Edaphobacter</taxon>
    </lineage>
</organism>
<dbReference type="KEGG" id="epl:P4G45_12645"/>
<feature type="domain" description="Ice-binding protein C-terminal" evidence="2">
    <location>
        <begin position="182"/>
        <end position="205"/>
    </location>
</feature>
<dbReference type="RefSeq" id="WP_348266838.1">
    <property type="nucleotide sequence ID" value="NZ_CP121194.1"/>
</dbReference>
<dbReference type="EMBL" id="CP121195">
    <property type="protein sequence ID" value="XBH12615.1"/>
    <property type="molecule type" value="Genomic_DNA"/>
</dbReference>
<reference evidence="3" key="1">
    <citation type="submission" date="2023-03" db="EMBL/GenBank/DDBJ databases">
        <title>Edaphobacter sp.</title>
        <authorList>
            <person name="Huber K.J."/>
            <person name="Papendorf J."/>
            <person name="Pilke C."/>
            <person name="Bunk B."/>
            <person name="Sproeer C."/>
            <person name="Pester M."/>
        </authorList>
    </citation>
    <scope>NUCLEOTIDE SEQUENCE</scope>
    <source>
        <strain evidence="3">DSM 109919</strain>
        <strain evidence="4">DSM 109920</strain>
    </source>
</reference>
<dbReference type="AlphaFoldDB" id="A0AAU7CW38"/>
<keyword evidence="1" id="KW-0732">Signal</keyword>
<evidence type="ECO:0000256" key="1">
    <source>
        <dbReference type="SAM" id="SignalP"/>
    </source>
</evidence>
<evidence type="ECO:0000313" key="3">
    <source>
        <dbReference type="EMBL" id="XBH09327.1"/>
    </source>
</evidence>
<evidence type="ECO:0000313" key="4">
    <source>
        <dbReference type="EMBL" id="XBH12615.1"/>
    </source>
</evidence>